<evidence type="ECO:0000256" key="1">
    <source>
        <dbReference type="SAM" id="MobiDB-lite"/>
    </source>
</evidence>
<dbReference type="InterPro" id="IPR013589">
    <property type="entry name" value="Bac_transglu_N"/>
</dbReference>
<gene>
    <name evidence="3" type="ORF">F6B93_08895</name>
</gene>
<name>A0A975PWZ2_9MYCO</name>
<proteinExistence type="predicted"/>
<dbReference type="RefSeq" id="WP_211698767.1">
    <property type="nucleotide sequence ID" value="NZ_CP046600.1"/>
</dbReference>
<dbReference type="Proteomes" id="UP000682202">
    <property type="component" value="Chromosome"/>
</dbReference>
<keyword evidence="4" id="KW-1185">Reference proteome</keyword>
<feature type="domain" description="Transglutaminase-like" evidence="2">
    <location>
        <begin position="183"/>
        <end position="259"/>
    </location>
</feature>
<feature type="region of interest" description="Disordered" evidence="1">
    <location>
        <begin position="426"/>
        <end position="450"/>
    </location>
</feature>
<dbReference type="InterPro" id="IPR038765">
    <property type="entry name" value="Papain-like_cys_pep_sf"/>
</dbReference>
<dbReference type="KEGG" id="mspg:F6B93_08895"/>
<dbReference type="PANTHER" id="PTHR33490:SF1">
    <property type="entry name" value="SLL1233 PROTEIN"/>
    <property type="match status" value="1"/>
</dbReference>
<dbReference type="SUPFAM" id="SSF54001">
    <property type="entry name" value="Cysteine proteinases"/>
    <property type="match status" value="1"/>
</dbReference>
<accession>A0A975PWZ2</accession>
<sequence>MSIKVALEHRTSYTFDRLVGVSPHIVRLRPAPHCRTAIEAYSLRIEPTDHFINWQQDAVGNFLARLVFPNPTRQLTITVGLIADLKVINPFDFFIEDWAETWPAAGLTYPRALADDLEPYLRPVDEDGDGSGPGELVAAWVRNFAVPTGTRTIDFLVALNRAINADVGYSVRMEPGVQTPDFTLRTGVGSCRDSAWLLVSILRQMGLAARFVSGYLVQLASDIEALDGPSGPAADFTDLHAWTEVYIPGAGWIGLDPTSGLIAGEGHIPLAATPHPASAAPISGGTDICDTVLEFTNTVTRVHEDPRVTLPYTDTAWKTIGEVGRQVDDRLAAADARLTVGGEPTFVSVDNQVDEEWRTEADGPHKRQRASELAARLKAAWAPHGLIHRGQGRWYPGEPLPRWQISLYWRTDGRPLWQDAALLADPWERERQEQSERTTPNKPDDEPGESQAACRVLARIADDLGLPLSQVRPAYEDPLSRLTAAVRMPAGDPVEPGDDLGPDDDPDSVADTAAQRQALLQRLDESVSSPAAFVLPLHRRDDDQGWASADWQLRRGRIVLLEGDSPAGLRLPLDSISWRPPRARFDADPVADKDALTTESGTIEPTKAVLEDPDTAPTTAVVGEVRDGLLYIYMPPTEALEHFVDLIARVEAAAAAQSCPVVIEGYGPPPDPRLKSTTITPDPGVIEVNVAPTASFDEQRQQLETLYAQARLARLATESFDVDGAHSGTGGGNHITLGGVTPADSPLLRRPDLLVSLLTYWQRHPSLSYLFAGRFVGTTSQAPRVDEGRAEALYELEIAFAEIARLSPHSGGGRPQPWVTDRALRHLLTDITGNTHRAEFCIDKLFSPDSSRGRLGLLELRGFEMPPHLQMAMVQSLLVRSLVAWFWDQPLRAPLIHHGANLHGRYLLPHFVIHDIADVAADLRAHGVAFETSWLDPFTEFRFPRIGTAVFDGVEIELRNAIEPWNTLGEESTGTGTARYVDSSVERIQVRIIGADRHRYVVTCNGYPVPLLATDNPDIHVGGVRFKAWQPPSALHPTITVDSPLQFELIDLTTATSRGGCTYHVTHPGGRAYDEPPVNAVEAESRRARRFEAIGFTPGKVDLSGIKEKQARIFTDVGAPGILDLRRVRTVQQ</sequence>
<feature type="compositionally biased region" description="Basic and acidic residues" evidence="1">
    <location>
        <begin position="426"/>
        <end position="436"/>
    </location>
</feature>
<dbReference type="Gene3D" id="3.10.620.30">
    <property type="match status" value="1"/>
</dbReference>
<evidence type="ECO:0000259" key="2">
    <source>
        <dbReference type="SMART" id="SM00460"/>
    </source>
</evidence>
<feature type="region of interest" description="Disordered" evidence="1">
    <location>
        <begin position="488"/>
        <end position="509"/>
    </location>
</feature>
<evidence type="ECO:0000313" key="4">
    <source>
        <dbReference type="Proteomes" id="UP000682202"/>
    </source>
</evidence>
<dbReference type="InterPro" id="IPR018667">
    <property type="entry name" value="DUF2126"/>
</dbReference>
<dbReference type="EMBL" id="CP046600">
    <property type="protein sequence ID" value="QUR67198.1"/>
    <property type="molecule type" value="Genomic_DNA"/>
</dbReference>
<dbReference type="PANTHER" id="PTHR33490">
    <property type="entry name" value="BLR5614 PROTEIN-RELATED"/>
    <property type="match status" value="1"/>
</dbReference>
<dbReference type="Pfam" id="PF01841">
    <property type="entry name" value="Transglut_core"/>
    <property type="match status" value="1"/>
</dbReference>
<evidence type="ECO:0000313" key="3">
    <source>
        <dbReference type="EMBL" id="QUR67198.1"/>
    </source>
</evidence>
<protein>
    <submittedName>
        <fullName evidence="3">Transglutaminase</fullName>
    </submittedName>
</protein>
<dbReference type="InterPro" id="IPR002931">
    <property type="entry name" value="Transglutaminase-like"/>
</dbReference>
<dbReference type="Pfam" id="PF08379">
    <property type="entry name" value="Bact_transglu_N"/>
    <property type="match status" value="1"/>
</dbReference>
<dbReference type="AlphaFoldDB" id="A0A975PWZ2"/>
<reference evidence="3" key="1">
    <citation type="submission" date="2019-12" db="EMBL/GenBank/DDBJ databases">
        <title>Mycobacterium spongiae sp. nov.</title>
        <authorList>
            <person name="Stinear T."/>
        </authorList>
    </citation>
    <scope>NUCLEOTIDE SEQUENCE</scope>
    <source>
        <strain evidence="3">FSD4b-SM</strain>
    </source>
</reference>
<feature type="compositionally biased region" description="Acidic residues" evidence="1">
    <location>
        <begin position="495"/>
        <end position="508"/>
    </location>
</feature>
<dbReference type="SMART" id="SM00460">
    <property type="entry name" value="TGc"/>
    <property type="match status" value="1"/>
</dbReference>
<organism evidence="3 4">
    <name type="scientific">Mycobacterium spongiae</name>
    <dbReference type="NCBI Taxonomy" id="886343"/>
    <lineage>
        <taxon>Bacteria</taxon>
        <taxon>Bacillati</taxon>
        <taxon>Actinomycetota</taxon>
        <taxon>Actinomycetes</taxon>
        <taxon>Mycobacteriales</taxon>
        <taxon>Mycobacteriaceae</taxon>
        <taxon>Mycobacterium</taxon>
    </lineage>
</organism>
<dbReference type="Pfam" id="PF09899">
    <property type="entry name" value="DUF2126"/>
    <property type="match status" value="1"/>
</dbReference>